<dbReference type="Pfam" id="PF00450">
    <property type="entry name" value="Peptidase_S10"/>
    <property type="match status" value="1"/>
</dbReference>
<evidence type="ECO:0000256" key="6">
    <source>
        <dbReference type="ARBA" id="ARBA00023180"/>
    </source>
</evidence>
<evidence type="ECO:0000256" key="7">
    <source>
        <dbReference type="RuleBase" id="RU361156"/>
    </source>
</evidence>
<name>W3WSS7_PESFW</name>
<dbReference type="RefSeq" id="XP_007837569.1">
    <property type="nucleotide sequence ID" value="XM_007839378.1"/>
</dbReference>
<dbReference type="OrthoDB" id="443318at2759"/>
<organism evidence="8 9">
    <name type="scientific">Pestalotiopsis fici (strain W106-1 / CGMCC3.15140)</name>
    <dbReference type="NCBI Taxonomy" id="1229662"/>
    <lineage>
        <taxon>Eukaryota</taxon>
        <taxon>Fungi</taxon>
        <taxon>Dikarya</taxon>
        <taxon>Ascomycota</taxon>
        <taxon>Pezizomycotina</taxon>
        <taxon>Sordariomycetes</taxon>
        <taxon>Xylariomycetidae</taxon>
        <taxon>Amphisphaeriales</taxon>
        <taxon>Sporocadaceae</taxon>
        <taxon>Pestalotiopsis</taxon>
    </lineage>
</organism>
<accession>W3WSS7</accession>
<dbReference type="KEGG" id="pfy:PFICI_10797"/>
<dbReference type="GO" id="GO:0004185">
    <property type="term" value="F:serine-type carboxypeptidase activity"/>
    <property type="evidence" value="ECO:0007669"/>
    <property type="project" value="UniProtKB-UniRule"/>
</dbReference>
<dbReference type="InParanoid" id="W3WSS7"/>
<dbReference type="Gene3D" id="3.40.50.1820">
    <property type="entry name" value="alpha/beta hydrolase"/>
    <property type="match status" value="1"/>
</dbReference>
<evidence type="ECO:0000256" key="3">
    <source>
        <dbReference type="ARBA" id="ARBA00022670"/>
    </source>
</evidence>
<evidence type="ECO:0000313" key="8">
    <source>
        <dbReference type="EMBL" id="ETS76923.1"/>
    </source>
</evidence>
<gene>
    <name evidence="8" type="ORF">PFICI_10797</name>
</gene>
<evidence type="ECO:0000256" key="5">
    <source>
        <dbReference type="ARBA" id="ARBA00022801"/>
    </source>
</evidence>
<dbReference type="Gene3D" id="1.10.287.410">
    <property type="match status" value="1"/>
</dbReference>
<evidence type="ECO:0000313" key="9">
    <source>
        <dbReference type="Proteomes" id="UP000030651"/>
    </source>
</evidence>
<evidence type="ECO:0000256" key="2">
    <source>
        <dbReference type="ARBA" id="ARBA00022645"/>
    </source>
</evidence>
<keyword evidence="4 7" id="KW-0732">Signal</keyword>
<dbReference type="GO" id="GO:0006508">
    <property type="term" value="P:proteolysis"/>
    <property type="evidence" value="ECO:0007669"/>
    <property type="project" value="UniProtKB-KW"/>
</dbReference>
<dbReference type="InterPro" id="IPR018202">
    <property type="entry name" value="Ser_caboxypep_ser_AS"/>
</dbReference>
<dbReference type="AlphaFoldDB" id="W3WSS7"/>
<keyword evidence="3 7" id="KW-0645">Protease</keyword>
<dbReference type="Proteomes" id="UP000030651">
    <property type="component" value="Unassembled WGS sequence"/>
</dbReference>
<dbReference type="PANTHER" id="PTHR11802">
    <property type="entry name" value="SERINE PROTEASE FAMILY S10 SERINE CARBOXYPEPTIDASE"/>
    <property type="match status" value="1"/>
</dbReference>
<sequence>MVFSRLATISFLLAAWVGEVQAYFTQSPLYRLPGRAARVRSKPTDESICSGRTGFSGYVDTEDDRHMYFWGFPSENNPQVDPVILWLTGGPGASGVTFRLFDELGPCLYAENGTTIANEYSWHSNATMIFIDQPINVGYSYSGQQVSTLRDSTTDLLNFLVGFMDGFPEYAKQPFYIAGESYGGSYVPALASRIYDRQKISNHDQVKINLQGILIGNGLFNDVLQRRGFYELACVQEFGAPGKKFLNASDCDEMLVHSQRCEDLSILCKESDGDTVVCGASNSFCRKHIVGMIDRTGRSPYDIRQHCYEDDEGGELCMPPSTLHEWLNTTEVRRQLHVDDAASYIPLNYDLEQAFGNNGEIGYPSDFLLNNLLDKHQLRTLIYVGNRDWYCNAPGTRYLADSLAWHGQAAFRALPYAEMFLEPQHAESRSTWGFHKKHEQLSFFEIDDAGHLAPKDKPRETREMVFRWINGEL</sequence>
<dbReference type="PROSITE" id="PS00131">
    <property type="entry name" value="CARBOXYPEPT_SER_SER"/>
    <property type="match status" value="1"/>
</dbReference>
<keyword evidence="5 7" id="KW-0378">Hydrolase</keyword>
<dbReference type="eggNOG" id="KOG1282">
    <property type="taxonomic scope" value="Eukaryota"/>
</dbReference>
<dbReference type="EMBL" id="KI912116">
    <property type="protein sequence ID" value="ETS76923.1"/>
    <property type="molecule type" value="Genomic_DNA"/>
</dbReference>
<comment type="similarity">
    <text evidence="1 7">Belongs to the peptidase S10 family.</text>
</comment>
<dbReference type="PRINTS" id="PR00724">
    <property type="entry name" value="CRBOXYPTASEC"/>
</dbReference>
<dbReference type="OMA" id="ITAPCEI"/>
<evidence type="ECO:0000256" key="4">
    <source>
        <dbReference type="ARBA" id="ARBA00022729"/>
    </source>
</evidence>
<proteinExistence type="inferred from homology"/>
<dbReference type="PANTHER" id="PTHR11802:SF113">
    <property type="entry name" value="SERINE CARBOXYPEPTIDASE CTSA-4.1"/>
    <property type="match status" value="1"/>
</dbReference>
<keyword evidence="9" id="KW-1185">Reference proteome</keyword>
<dbReference type="EC" id="3.4.16.-" evidence="7"/>
<evidence type="ECO:0000256" key="1">
    <source>
        <dbReference type="ARBA" id="ARBA00009431"/>
    </source>
</evidence>
<dbReference type="HOGENOM" id="CLU_008523_10_4_1"/>
<dbReference type="SUPFAM" id="SSF53474">
    <property type="entry name" value="alpha/beta-Hydrolases"/>
    <property type="match status" value="1"/>
</dbReference>
<dbReference type="InterPro" id="IPR029058">
    <property type="entry name" value="AB_hydrolase_fold"/>
</dbReference>
<dbReference type="InterPro" id="IPR001563">
    <property type="entry name" value="Peptidase_S10"/>
</dbReference>
<dbReference type="GeneID" id="19275810"/>
<keyword evidence="2 7" id="KW-0121">Carboxypeptidase</keyword>
<feature type="chain" id="PRO_5006531437" description="Carboxypeptidase" evidence="7">
    <location>
        <begin position="23"/>
        <end position="473"/>
    </location>
</feature>
<dbReference type="GO" id="GO:0000324">
    <property type="term" value="C:fungal-type vacuole"/>
    <property type="evidence" value="ECO:0007669"/>
    <property type="project" value="TreeGrafter"/>
</dbReference>
<reference evidence="9" key="1">
    <citation type="journal article" date="2015" name="BMC Genomics">
        <title>Genomic and transcriptomic analysis of the endophytic fungus Pestalotiopsis fici reveals its lifestyle and high potential for synthesis of natural products.</title>
        <authorList>
            <person name="Wang X."/>
            <person name="Zhang X."/>
            <person name="Liu L."/>
            <person name="Xiang M."/>
            <person name="Wang W."/>
            <person name="Sun X."/>
            <person name="Che Y."/>
            <person name="Guo L."/>
            <person name="Liu G."/>
            <person name="Guo L."/>
            <person name="Wang C."/>
            <person name="Yin W.B."/>
            <person name="Stadler M."/>
            <person name="Zhang X."/>
            <person name="Liu X."/>
        </authorList>
    </citation>
    <scope>NUCLEOTIDE SEQUENCE [LARGE SCALE GENOMIC DNA]</scope>
    <source>
        <strain evidence="9">W106-1 / CGMCC3.15140</strain>
    </source>
</reference>
<feature type="signal peptide" evidence="7">
    <location>
        <begin position="1"/>
        <end position="22"/>
    </location>
</feature>
<keyword evidence="6" id="KW-0325">Glycoprotein</keyword>
<protein>
    <recommendedName>
        <fullName evidence="7">Carboxypeptidase</fullName>
        <ecNumber evidence="7">3.4.16.-</ecNumber>
    </recommendedName>
</protein>